<proteinExistence type="predicted"/>
<dbReference type="AlphaFoldDB" id="A0A934RPB5"/>
<gene>
    <name evidence="1" type="ORF">JIN78_13265</name>
</gene>
<evidence type="ECO:0000313" key="2">
    <source>
        <dbReference type="Proteomes" id="UP000604083"/>
    </source>
</evidence>
<keyword evidence="2" id="KW-1185">Reference proteome</keyword>
<comment type="caution">
    <text evidence="1">The sequence shown here is derived from an EMBL/GenBank/DDBJ whole genome shotgun (WGS) entry which is preliminary data.</text>
</comment>
<dbReference type="EMBL" id="JAENIO010000038">
    <property type="protein sequence ID" value="MBK1835034.1"/>
    <property type="molecule type" value="Genomic_DNA"/>
</dbReference>
<protein>
    <submittedName>
        <fullName evidence="1">Uncharacterized protein</fullName>
    </submittedName>
</protein>
<accession>A0A934RPB5</accession>
<dbReference type="Proteomes" id="UP000604083">
    <property type="component" value="Unassembled WGS sequence"/>
</dbReference>
<reference evidence="1" key="1">
    <citation type="submission" date="2021-01" db="EMBL/GenBank/DDBJ databases">
        <title>Modified the classification status of verrucomicrobia.</title>
        <authorList>
            <person name="Feng X."/>
        </authorList>
    </citation>
    <scope>NUCLEOTIDE SEQUENCE</scope>
    <source>
        <strain evidence="1">KCTC 12986</strain>
    </source>
</reference>
<name>A0A934RPB5_9BACT</name>
<dbReference type="RefSeq" id="WP_200392469.1">
    <property type="nucleotide sequence ID" value="NZ_JAENIO010000038.1"/>
</dbReference>
<evidence type="ECO:0000313" key="1">
    <source>
        <dbReference type="EMBL" id="MBK1835034.1"/>
    </source>
</evidence>
<sequence length="70" mass="8023">MSEDELAVKAHRLLASAYDCRASLQCGYKSQDDLLIIEKAIQLEERGLNRVTLLRPLKRRAELLRKGDLK</sequence>
<organism evidence="1 2">
    <name type="scientific">Roseibacillus ishigakijimensis</name>
    <dbReference type="NCBI Taxonomy" id="454146"/>
    <lineage>
        <taxon>Bacteria</taxon>
        <taxon>Pseudomonadati</taxon>
        <taxon>Verrucomicrobiota</taxon>
        <taxon>Verrucomicrobiia</taxon>
        <taxon>Verrucomicrobiales</taxon>
        <taxon>Verrucomicrobiaceae</taxon>
        <taxon>Roseibacillus</taxon>
    </lineage>
</organism>